<protein>
    <submittedName>
        <fullName evidence="1">DUF2332 domain-containing protein</fullName>
    </submittedName>
</protein>
<name>A0A4Q9KC41_9ACTN</name>
<evidence type="ECO:0000313" key="1">
    <source>
        <dbReference type="EMBL" id="TBT83355.1"/>
    </source>
</evidence>
<gene>
    <name evidence="1" type="ORF">ET989_11750</name>
</gene>
<dbReference type="InterPro" id="IPR011200">
    <property type="entry name" value="UCP012608"/>
</dbReference>
<dbReference type="OrthoDB" id="8899077at2"/>
<evidence type="ECO:0000313" key="2">
    <source>
        <dbReference type="Proteomes" id="UP000292373"/>
    </source>
</evidence>
<keyword evidence="2" id="KW-1185">Reference proteome</keyword>
<reference evidence="1 2" key="1">
    <citation type="submission" date="2019-01" db="EMBL/GenBank/DDBJ databases">
        <title>Lactibacter flavus gen. nov., sp. nov., a novel bacterium of the family Propionibacteriaceae isolated from raw milk and dairy products.</title>
        <authorList>
            <person name="Huptas C."/>
            <person name="Wenning M."/>
            <person name="Breitenwieser F."/>
            <person name="Doll E."/>
            <person name="Von Neubeck M."/>
            <person name="Busse H.-J."/>
            <person name="Scherer S."/>
        </authorList>
    </citation>
    <scope>NUCLEOTIDE SEQUENCE [LARGE SCALE GENOMIC DNA]</scope>
    <source>
        <strain evidence="1 2">KCTC 33808</strain>
    </source>
</reference>
<organism evidence="1 2">
    <name type="scientific">Propioniciclava sinopodophylli</name>
    <dbReference type="NCBI Taxonomy" id="1837344"/>
    <lineage>
        <taxon>Bacteria</taxon>
        <taxon>Bacillati</taxon>
        <taxon>Actinomycetota</taxon>
        <taxon>Actinomycetes</taxon>
        <taxon>Propionibacteriales</taxon>
        <taxon>Propionibacteriaceae</taxon>
        <taxon>Propioniciclava</taxon>
    </lineage>
</organism>
<dbReference type="Proteomes" id="UP000292373">
    <property type="component" value="Unassembled WGS sequence"/>
</dbReference>
<dbReference type="EMBL" id="SDMQ01000012">
    <property type="protein sequence ID" value="TBT83355.1"/>
    <property type="molecule type" value="Genomic_DNA"/>
</dbReference>
<dbReference type="AlphaFoldDB" id="A0A4Q9KC41"/>
<comment type="caution">
    <text evidence="1">The sequence shown here is derived from an EMBL/GenBank/DDBJ whole genome shotgun (WGS) entry which is preliminary data.</text>
</comment>
<proteinExistence type="predicted"/>
<dbReference type="Pfam" id="PF10094">
    <property type="entry name" value="DUF2332"/>
    <property type="match status" value="1"/>
</dbReference>
<accession>A0A4Q9KC41</accession>
<sequence length="384" mass="40804">MPQDRLVQVAAQTGLGRRVACRFCADGGPDLLVGDRLRHGATLTGGPASLYAGRVKDAHAYARKPIEELYRWFATEAGPTSPTWAALCRWIADTPAVSERLDALPGAKRQPNVFLGALKYHDGPLVGGPELIAWLDAHWPEVEATILSRATQTNEPGRCAVLAPLLASLPQPVALFEVGASAGLLLLPDRYRYRYDGGPIIAGREAWPGAPVLDCAVTGSPPASPADLVVVHREGLDASPLPADHPDEARWLRSLVWPGEDAREARLVAALAVAALDPPPVLTGRLPDDLPAFLDHAVATADALGATPVLMHSATLAYLERAGREASQAAIVASGVRWVSFEGGKVVPALYGRVPDDGRPHFVLGLDCEPVARCSPHGGWVDWL</sequence>